<dbReference type="Pfam" id="PF00571">
    <property type="entry name" value="CBS"/>
    <property type="match status" value="2"/>
</dbReference>
<dbReference type="InterPro" id="IPR046342">
    <property type="entry name" value="CBS_dom_sf"/>
</dbReference>
<evidence type="ECO:0000313" key="3">
    <source>
        <dbReference type="EMBL" id="AJI25041.1"/>
    </source>
</evidence>
<gene>
    <name evidence="3" type="primary">ykuL</name>
    <name evidence="3" type="ORF">BG04_3622</name>
</gene>
<dbReference type="PANTHER" id="PTHR43080">
    <property type="entry name" value="CBS DOMAIN-CONTAINING PROTEIN CBSX3, MITOCHONDRIAL"/>
    <property type="match status" value="1"/>
</dbReference>
<proteinExistence type="predicted"/>
<dbReference type="Gene3D" id="3.10.580.10">
    <property type="entry name" value="CBS-domain"/>
    <property type="match status" value="1"/>
</dbReference>
<dbReference type="SUPFAM" id="SSF54631">
    <property type="entry name" value="CBS-domain pair"/>
    <property type="match status" value="1"/>
</dbReference>
<evidence type="ECO:0000259" key="2">
    <source>
        <dbReference type="Pfam" id="PF00571"/>
    </source>
</evidence>
<dbReference type="CDD" id="cd04643">
    <property type="entry name" value="CBS_pair_bac"/>
    <property type="match status" value="1"/>
</dbReference>
<dbReference type="InterPro" id="IPR051257">
    <property type="entry name" value="Diverse_CBS-Domain"/>
</dbReference>
<dbReference type="HOGENOM" id="CLU_117108_1_1_9"/>
<evidence type="ECO:0000256" key="1">
    <source>
        <dbReference type="ARBA" id="ARBA00023122"/>
    </source>
</evidence>
<protein>
    <submittedName>
        <fullName evidence="3">CBS domain-containing protein ykuL</fullName>
    </submittedName>
</protein>
<feature type="domain" description="CBS" evidence="2">
    <location>
        <begin position="86"/>
        <end position="138"/>
    </location>
</feature>
<dbReference type="GeneID" id="93641677"/>
<keyword evidence="1" id="KW-0129">CBS domain</keyword>
<dbReference type="PATRIC" id="fig|592022.4.peg.1236"/>
<sequence>MIDIDHNQLNQIELRDLLVTSDKVAHVQVGNNLEHALLVLTKTGYTSIPVLNPRFQLQGFVSMTLILDSILGLKRIEFERLETMKVEEVMNQNVPRVSMKKSVLKVINAMINHPFLCVENEDGIFEGILTRRNLLKSLRRQSIILPKELFQ</sequence>
<dbReference type="EMBL" id="CP009920">
    <property type="protein sequence ID" value="AJI25041.1"/>
    <property type="molecule type" value="Genomic_DNA"/>
</dbReference>
<feature type="domain" description="CBS" evidence="2">
    <location>
        <begin position="20"/>
        <end position="71"/>
    </location>
</feature>
<reference evidence="3 4" key="1">
    <citation type="journal article" date="2015" name="Genome Announc.">
        <title>Complete genome sequences for 35 biothreat assay-relevant bacillus species.</title>
        <authorList>
            <person name="Johnson S.L."/>
            <person name="Daligault H.E."/>
            <person name="Davenport K.W."/>
            <person name="Jaissle J."/>
            <person name="Frey K.G."/>
            <person name="Ladner J.T."/>
            <person name="Broomall S.M."/>
            <person name="Bishop-Lilly K.A."/>
            <person name="Bruce D.C."/>
            <person name="Gibbons H.S."/>
            <person name="Coyne S.R."/>
            <person name="Lo C.C."/>
            <person name="Meincke L."/>
            <person name="Munk A.C."/>
            <person name="Koroleva G.I."/>
            <person name="Rosenzweig C.N."/>
            <person name="Palacios G.F."/>
            <person name="Redden C.L."/>
            <person name="Minogue T.D."/>
            <person name="Chain P.S."/>
        </authorList>
    </citation>
    <scope>NUCLEOTIDE SEQUENCE [LARGE SCALE GENOMIC DNA]</scope>
    <source>
        <strain evidence="4">ATCC 14581 / DSM 32 / JCM 2506 / NBRC 15308 / NCIMB 9376 / NCTC 10342 / NRRL B-14308 / VKM B-512</strain>
    </source>
</reference>
<dbReference type="NCBIfam" id="NF041630">
    <property type="entry name" value="CBS_CbpB"/>
    <property type="match status" value="1"/>
</dbReference>
<name>A0A0B6ANG8_PRIM2</name>
<dbReference type="InterPro" id="IPR000644">
    <property type="entry name" value="CBS_dom"/>
</dbReference>
<dbReference type="RefSeq" id="WP_013082279.1">
    <property type="nucleotide sequence ID" value="NZ_BCVB01000003.1"/>
</dbReference>
<dbReference type="AlphaFoldDB" id="A0A0B6ANG8"/>
<dbReference type="InterPro" id="IPR048125">
    <property type="entry name" value="CBS_CbpB"/>
</dbReference>
<dbReference type="Proteomes" id="UP000031829">
    <property type="component" value="Chromosome"/>
</dbReference>
<evidence type="ECO:0000313" key="4">
    <source>
        <dbReference type="Proteomes" id="UP000031829"/>
    </source>
</evidence>
<dbReference type="KEGG" id="bmeg:BG04_3622"/>
<organism evidence="3 4">
    <name type="scientific">Priestia megaterium (strain ATCC 14581 / DSM 32 / CCUG 1817 / JCM 2506 / NBRC 15308 / NCIMB 9376 / NCTC 10342 / NRRL B-14308 / VKM B-512 / Ford 19)</name>
    <name type="common">Bacillus megaterium</name>
    <dbReference type="NCBI Taxonomy" id="1348623"/>
    <lineage>
        <taxon>Bacteria</taxon>
        <taxon>Bacillati</taxon>
        <taxon>Bacillota</taxon>
        <taxon>Bacilli</taxon>
        <taxon>Bacillales</taxon>
        <taxon>Bacillaceae</taxon>
        <taxon>Priestia</taxon>
    </lineage>
</organism>
<dbReference type="PANTHER" id="PTHR43080:SF30">
    <property type="entry name" value="CYCLIC DI-AMP RECEPTOR B"/>
    <property type="match status" value="1"/>
</dbReference>
<accession>A0A0B6ANG8</accession>